<feature type="domain" description="Aldehyde dehydrogenase" evidence="5">
    <location>
        <begin position="13"/>
        <end position="474"/>
    </location>
</feature>
<comment type="caution">
    <text evidence="6">The sequence shown here is derived from an EMBL/GenBank/DDBJ whole genome shotgun (WGS) entry which is preliminary data.</text>
</comment>
<evidence type="ECO:0000259" key="5">
    <source>
        <dbReference type="Pfam" id="PF00171"/>
    </source>
</evidence>
<name>A0A1V2I871_9ACTN</name>
<dbReference type="Gene3D" id="3.40.309.10">
    <property type="entry name" value="Aldehyde Dehydrogenase, Chain A, domain 2"/>
    <property type="match status" value="1"/>
</dbReference>
<evidence type="ECO:0000313" key="6">
    <source>
        <dbReference type="EMBL" id="ONH28087.1"/>
    </source>
</evidence>
<dbReference type="RefSeq" id="WP_076818899.1">
    <property type="nucleotide sequence ID" value="NZ_MOMC01000043.1"/>
</dbReference>
<dbReference type="PROSITE" id="PS00687">
    <property type="entry name" value="ALDEHYDE_DEHYDR_GLU"/>
    <property type="match status" value="1"/>
</dbReference>
<reference evidence="7" key="1">
    <citation type="submission" date="2016-10" db="EMBL/GenBank/DDBJ databases">
        <title>Frankia sp. NRRL B-16386 Genome sequencing.</title>
        <authorList>
            <person name="Ghodhbane-Gtari F."/>
            <person name="Swanson E."/>
            <person name="Gueddou A."/>
            <person name="Hezbri K."/>
            <person name="Ktari K."/>
            <person name="Nouioui I."/>
            <person name="Morris K."/>
            <person name="Simpson S."/>
            <person name="Abebe-Akele F."/>
            <person name="Thomas K."/>
            <person name="Gtari M."/>
            <person name="Tisa L.S."/>
        </authorList>
    </citation>
    <scope>NUCLEOTIDE SEQUENCE [LARGE SCALE GENOMIC DNA]</scope>
    <source>
        <strain evidence="7">NRRL B-16386</strain>
    </source>
</reference>
<protein>
    <recommendedName>
        <fullName evidence="5">Aldehyde dehydrogenase domain-containing protein</fullName>
    </recommendedName>
</protein>
<dbReference type="Pfam" id="PF00171">
    <property type="entry name" value="Aldedh"/>
    <property type="match status" value="1"/>
</dbReference>
<evidence type="ECO:0000256" key="4">
    <source>
        <dbReference type="RuleBase" id="RU003345"/>
    </source>
</evidence>
<dbReference type="Gene3D" id="3.40.605.10">
    <property type="entry name" value="Aldehyde Dehydrogenase, Chain A, domain 1"/>
    <property type="match status" value="1"/>
</dbReference>
<dbReference type="InterPro" id="IPR016162">
    <property type="entry name" value="Ald_DH_N"/>
</dbReference>
<organism evidence="6 7">
    <name type="scientific">Pseudofrankia asymbiotica</name>
    <dbReference type="NCBI Taxonomy" id="1834516"/>
    <lineage>
        <taxon>Bacteria</taxon>
        <taxon>Bacillati</taxon>
        <taxon>Actinomycetota</taxon>
        <taxon>Actinomycetes</taxon>
        <taxon>Frankiales</taxon>
        <taxon>Frankiaceae</taxon>
        <taxon>Pseudofrankia</taxon>
    </lineage>
</organism>
<gene>
    <name evidence="6" type="ORF">BL253_20745</name>
</gene>
<comment type="similarity">
    <text evidence="1 4">Belongs to the aldehyde dehydrogenase family.</text>
</comment>
<dbReference type="PANTHER" id="PTHR42804:SF1">
    <property type="entry name" value="ALDEHYDE DEHYDROGENASE-RELATED"/>
    <property type="match status" value="1"/>
</dbReference>
<dbReference type="InterPro" id="IPR015590">
    <property type="entry name" value="Aldehyde_DH_dom"/>
</dbReference>
<feature type="active site" evidence="3">
    <location>
        <position position="250"/>
    </location>
</feature>
<dbReference type="STRING" id="1834516.BL253_20745"/>
<keyword evidence="2 4" id="KW-0560">Oxidoreductase</keyword>
<proteinExistence type="inferred from homology"/>
<dbReference type="OrthoDB" id="3955596at2"/>
<dbReference type="InterPro" id="IPR029510">
    <property type="entry name" value="Ald_DH_CS_GLU"/>
</dbReference>
<evidence type="ECO:0000256" key="1">
    <source>
        <dbReference type="ARBA" id="ARBA00009986"/>
    </source>
</evidence>
<dbReference type="GO" id="GO:0016620">
    <property type="term" value="F:oxidoreductase activity, acting on the aldehyde or oxo group of donors, NAD or NADP as acceptor"/>
    <property type="evidence" value="ECO:0007669"/>
    <property type="project" value="InterPro"/>
</dbReference>
<accession>A0A1V2I871</accession>
<sequence>MITAEDVYLDGRWVRPDDAEWTDLEDPAREEVFARVALAGPATMDAAVTAARRAFDDGAWTSLTHAERLSYLKAMAQFLTENAATYGDLVVQEVGLPVGLSVGGVASVAYHVAYWEQAYEGYPWAEERVGVSGVHTRITREPIGVVAGIVPWNAPVSLSASKIVPALLAGCTMVLKPSPLNALSLRCFADAAEHAGLPRGVLNVVPAGIAASDALVRHPGVDKVAFTGSDHTGKIIAGAAAETLKRVTLELGGKSAGIVLADAPLDRLVETVPPGFTLNNGEACAAMTLMLVPRDRQEEIVAAVADAVGKLVVGDPRDPGTDIGPLAFRAHYTRVQKILETAQAGGARVVAGGGRPDGLDRGFYLAPTIVCDVEPDAEIAQQEIFAPVLTVLPYDSVDDAVRIANGTAYGLSGAVFGADDAEVAAVAGRIRAGSVHLNNALTVDIGVPFGGFKASGYGREFGPEGMNAYVEQKATFLDGQPFGS</sequence>
<dbReference type="Proteomes" id="UP000188929">
    <property type="component" value="Unassembled WGS sequence"/>
</dbReference>
<dbReference type="InterPro" id="IPR016163">
    <property type="entry name" value="Ald_DH_C"/>
</dbReference>
<evidence type="ECO:0000313" key="7">
    <source>
        <dbReference type="Proteomes" id="UP000188929"/>
    </source>
</evidence>
<evidence type="ECO:0000256" key="2">
    <source>
        <dbReference type="ARBA" id="ARBA00023002"/>
    </source>
</evidence>
<dbReference type="FunFam" id="3.40.605.10:FF:000007">
    <property type="entry name" value="NAD/NADP-dependent betaine aldehyde dehydrogenase"/>
    <property type="match status" value="1"/>
</dbReference>
<dbReference type="PANTHER" id="PTHR42804">
    <property type="entry name" value="ALDEHYDE DEHYDROGENASE"/>
    <property type="match status" value="1"/>
</dbReference>
<dbReference type="InterPro" id="IPR016161">
    <property type="entry name" value="Ald_DH/histidinol_DH"/>
</dbReference>
<dbReference type="SUPFAM" id="SSF53720">
    <property type="entry name" value="ALDH-like"/>
    <property type="match status" value="1"/>
</dbReference>
<dbReference type="EMBL" id="MOMC01000043">
    <property type="protein sequence ID" value="ONH28087.1"/>
    <property type="molecule type" value="Genomic_DNA"/>
</dbReference>
<evidence type="ECO:0000256" key="3">
    <source>
        <dbReference type="PROSITE-ProRule" id="PRU10007"/>
    </source>
</evidence>
<dbReference type="AlphaFoldDB" id="A0A1V2I871"/>
<keyword evidence="7" id="KW-1185">Reference proteome</keyword>